<accession>A0ABU5SE33</accession>
<feature type="chain" id="PRO_5046040720" description="Lipid-binding serum glycoprotein N-terminal domain-containing protein" evidence="1">
    <location>
        <begin position="29"/>
        <end position="193"/>
    </location>
</feature>
<reference evidence="2 3" key="1">
    <citation type="submission" date="2023-12" db="EMBL/GenBank/DDBJ databases">
        <title>Novel species of the genus Arcicella isolated from rivers.</title>
        <authorList>
            <person name="Lu H."/>
        </authorList>
    </citation>
    <scope>NUCLEOTIDE SEQUENCE [LARGE SCALE GENOMIC DNA]</scope>
    <source>
        <strain evidence="2 3">DC25W</strain>
    </source>
</reference>
<evidence type="ECO:0008006" key="4">
    <source>
        <dbReference type="Google" id="ProtNLM"/>
    </source>
</evidence>
<comment type="caution">
    <text evidence="2">The sequence shown here is derived from an EMBL/GenBank/DDBJ whole genome shotgun (WGS) entry which is preliminary data.</text>
</comment>
<evidence type="ECO:0000313" key="3">
    <source>
        <dbReference type="Proteomes" id="UP001302222"/>
    </source>
</evidence>
<dbReference type="EMBL" id="JAYGIM010000002">
    <property type="protein sequence ID" value="MEA5425543.1"/>
    <property type="molecule type" value="Genomic_DNA"/>
</dbReference>
<proteinExistence type="predicted"/>
<organism evidence="2 3">
    <name type="scientific">Arcicella lustrica</name>
    <dbReference type="NCBI Taxonomy" id="2984196"/>
    <lineage>
        <taxon>Bacteria</taxon>
        <taxon>Pseudomonadati</taxon>
        <taxon>Bacteroidota</taxon>
        <taxon>Cytophagia</taxon>
        <taxon>Cytophagales</taxon>
        <taxon>Flectobacillaceae</taxon>
        <taxon>Arcicella</taxon>
    </lineage>
</organism>
<keyword evidence="3" id="KW-1185">Reference proteome</keyword>
<keyword evidence="1" id="KW-0732">Signal</keyword>
<dbReference type="PROSITE" id="PS51257">
    <property type="entry name" value="PROKAR_LIPOPROTEIN"/>
    <property type="match status" value="1"/>
</dbReference>
<dbReference type="RefSeq" id="WP_323255870.1">
    <property type="nucleotide sequence ID" value="NZ_JAYGIM010000002.1"/>
</dbReference>
<dbReference type="Proteomes" id="UP001302222">
    <property type="component" value="Unassembled WGS sequence"/>
</dbReference>
<feature type="signal peptide" evidence="1">
    <location>
        <begin position="1"/>
        <end position="28"/>
    </location>
</feature>
<sequence length="193" mass="22111">MNLRKFYTTSLFLAFSFSIWLLSSCSNSSEDTEMILSKLEDGRAKALITIQDTLFYQSESIFTGDIEIYPTSFRLNITDQYEGNLVVSFITEKWTKDMPIVKQVFAENPIVSSVMIGKIRDKKLRLGIGYLMTSGEITVTDLNKEKCIISLRGTIAKYHEQQDSSKWKEFKGTIIYKKPKLLIQNFVDGKSIL</sequence>
<gene>
    <name evidence="2" type="ORF">VB798_03105</name>
</gene>
<evidence type="ECO:0000256" key="1">
    <source>
        <dbReference type="SAM" id="SignalP"/>
    </source>
</evidence>
<evidence type="ECO:0000313" key="2">
    <source>
        <dbReference type="EMBL" id="MEA5425543.1"/>
    </source>
</evidence>
<name>A0ABU5SE33_9BACT</name>
<protein>
    <recommendedName>
        <fullName evidence="4">Lipid-binding serum glycoprotein N-terminal domain-containing protein</fullName>
    </recommendedName>
</protein>